<evidence type="ECO:0000256" key="6">
    <source>
        <dbReference type="ARBA" id="ARBA00022842"/>
    </source>
</evidence>
<comment type="catalytic activity">
    <reaction evidence="10">
        <text>GTP + ATP = 3',3'-cGAMP + 2 diphosphate</text>
        <dbReference type="Rhea" id="RHEA:35647"/>
        <dbReference type="ChEBI" id="CHEBI:30616"/>
        <dbReference type="ChEBI" id="CHEBI:33019"/>
        <dbReference type="ChEBI" id="CHEBI:37565"/>
        <dbReference type="ChEBI" id="CHEBI:71501"/>
    </reaction>
    <physiologicalReaction direction="left-to-right" evidence="10">
        <dbReference type="Rhea" id="RHEA:35648"/>
    </physiologicalReaction>
</comment>
<evidence type="ECO:0000256" key="3">
    <source>
        <dbReference type="ARBA" id="ARBA00022723"/>
    </source>
</evidence>
<dbReference type="Pfam" id="PF21654">
    <property type="entry name" value="DncV-like_NTFase"/>
    <property type="match status" value="1"/>
</dbReference>
<evidence type="ECO:0000256" key="7">
    <source>
        <dbReference type="ARBA" id="ARBA00023080"/>
    </source>
</evidence>
<keyword evidence="5" id="KW-0067">ATP-binding</keyword>
<evidence type="ECO:0000256" key="9">
    <source>
        <dbReference type="ARBA" id="ARBA00044145"/>
    </source>
</evidence>
<keyword evidence="13" id="KW-1185">Reference proteome</keyword>
<keyword evidence="7" id="KW-0546">Nucleotide metabolism</keyword>
<keyword evidence="2" id="KW-0548">Nucleotidyltransferase</keyword>
<feature type="domain" description="Cyclic GMP-AMP synthase DncV-like nucleotidyltransferase" evidence="11">
    <location>
        <begin position="53"/>
        <end position="139"/>
    </location>
</feature>
<keyword evidence="1" id="KW-0808">Transferase</keyword>
<protein>
    <recommendedName>
        <fullName evidence="9">Cyclic GMP-AMP synthase</fullName>
    </recommendedName>
</protein>
<keyword evidence="8" id="KW-0051">Antiviral defense</keyword>
<proteinExistence type="predicted"/>
<accession>A0ABS7D6V1</accession>
<evidence type="ECO:0000256" key="10">
    <source>
        <dbReference type="ARBA" id="ARBA00048304"/>
    </source>
</evidence>
<evidence type="ECO:0000259" key="11">
    <source>
        <dbReference type="Pfam" id="PF21654"/>
    </source>
</evidence>
<comment type="caution">
    <text evidence="12">The sequence shown here is derived from an EMBL/GenBank/DDBJ whole genome shotgun (WGS) entry which is preliminary data.</text>
</comment>
<evidence type="ECO:0000256" key="2">
    <source>
        <dbReference type="ARBA" id="ARBA00022695"/>
    </source>
</evidence>
<evidence type="ECO:0000256" key="4">
    <source>
        <dbReference type="ARBA" id="ARBA00022741"/>
    </source>
</evidence>
<reference evidence="12 13" key="1">
    <citation type="submission" date="2021-07" db="EMBL/GenBank/DDBJ databases">
        <title>Paenibacillus radiodurans sp. nov., isolated from the southeastern edge of Tengger Desert.</title>
        <authorList>
            <person name="Zhang G."/>
        </authorList>
    </citation>
    <scope>NUCLEOTIDE SEQUENCE [LARGE SCALE GENOMIC DNA]</scope>
    <source>
        <strain evidence="12 13">DT7-4</strain>
    </source>
</reference>
<evidence type="ECO:0000313" key="13">
    <source>
        <dbReference type="Proteomes" id="UP000812277"/>
    </source>
</evidence>
<keyword evidence="6" id="KW-0460">Magnesium</keyword>
<organism evidence="12 13">
    <name type="scientific">Paenibacillus oenotherae</name>
    <dbReference type="NCBI Taxonomy" id="1435645"/>
    <lineage>
        <taxon>Bacteria</taxon>
        <taxon>Bacillati</taxon>
        <taxon>Bacillota</taxon>
        <taxon>Bacilli</taxon>
        <taxon>Bacillales</taxon>
        <taxon>Paenibacillaceae</taxon>
        <taxon>Paenibacillus</taxon>
    </lineage>
</organism>
<evidence type="ECO:0000313" key="12">
    <source>
        <dbReference type="EMBL" id="MBW7475672.1"/>
    </source>
</evidence>
<dbReference type="InterPro" id="IPR048445">
    <property type="entry name" value="DncV-like_NTFase"/>
</dbReference>
<dbReference type="RefSeq" id="WP_219872920.1">
    <property type="nucleotide sequence ID" value="NZ_JAHZIJ010000008.1"/>
</dbReference>
<gene>
    <name evidence="12" type="ORF">K0T92_13040</name>
</gene>
<dbReference type="EMBL" id="JAHZIJ010000008">
    <property type="protein sequence ID" value="MBW7475672.1"/>
    <property type="molecule type" value="Genomic_DNA"/>
</dbReference>
<evidence type="ECO:0000256" key="8">
    <source>
        <dbReference type="ARBA" id="ARBA00023118"/>
    </source>
</evidence>
<sequence length="412" mass="46520">MTIELESKVSSLLEGIASRLDISPTKYKQAVDRYTAVSSWIAEGEFEGVEDIHFYPQGSFRLGTVTRPIRNGKDADYDIDLVSEFKISKKSITPKKLKEVVGTRIAEHEKYKKMLDEEGRRCWTLLYAEEDGVGFHLDVLPATPEDDAPLRTSLIDSRIAEKAIAITHKNKDCTYKWSSSNPSGYGDWFDNINKAVFESAKSLQQRSLFENNKDIYASIDEVPDALIKTPLQRAIQILKRHRDVRFTNHPWASDKPISMIITTLAARLYNGEPNVFLALRNIVNELDELSAFLKPDYGTNKYLYGKTLIKRNADGTWSIPNPVNPNENFADRWHENNHQKAKAFFQWATWVKEDIIEIISTSDVGKIVKSFESSFGQVSISAARALGLPTSAAMSSTPMVHIVSPNKPWGES</sequence>
<name>A0ABS7D6V1_9BACL</name>
<dbReference type="InterPro" id="IPR006116">
    <property type="entry name" value="NT_2-5OAS_ClassI-CCAase"/>
</dbReference>
<evidence type="ECO:0000256" key="5">
    <source>
        <dbReference type="ARBA" id="ARBA00022840"/>
    </source>
</evidence>
<dbReference type="Proteomes" id="UP000812277">
    <property type="component" value="Unassembled WGS sequence"/>
</dbReference>
<evidence type="ECO:0000256" key="1">
    <source>
        <dbReference type="ARBA" id="ARBA00022679"/>
    </source>
</evidence>
<keyword evidence="4" id="KW-0547">Nucleotide-binding</keyword>
<keyword evidence="3" id="KW-0479">Metal-binding</keyword>
<dbReference type="CDD" id="cd05400">
    <property type="entry name" value="NT_2-5OAS_ClassI-CCAase"/>
    <property type="match status" value="1"/>
</dbReference>